<sequence>MATPETYQSVLPLAPVSHNTPKVHGQKTHKSSLSSSSTASFMDNMATELATSHFPKPAKGASPKLLYRIKVYQENSMDVIAIKAKHRMSRAQLLDKVLLTNNSKSPRKIHRSHSVEHREALNSLLDQVFVRVQAAAPDPSLYLKPGKLPVKEDPTREQLVQ</sequence>
<organism evidence="2 3">
    <name type="scientific">Puccinia coronata f. sp. avenae</name>
    <dbReference type="NCBI Taxonomy" id="200324"/>
    <lineage>
        <taxon>Eukaryota</taxon>
        <taxon>Fungi</taxon>
        <taxon>Dikarya</taxon>
        <taxon>Basidiomycota</taxon>
        <taxon>Pucciniomycotina</taxon>
        <taxon>Pucciniomycetes</taxon>
        <taxon>Pucciniales</taxon>
        <taxon>Pucciniaceae</taxon>
        <taxon>Puccinia</taxon>
    </lineage>
</organism>
<accession>A0A2N5SN56</accession>
<name>A0A2N5SN56_9BASI</name>
<comment type="caution">
    <text evidence="2">The sequence shown here is derived from an EMBL/GenBank/DDBJ whole genome shotgun (WGS) entry which is preliminary data.</text>
</comment>
<evidence type="ECO:0000256" key="1">
    <source>
        <dbReference type="SAM" id="MobiDB-lite"/>
    </source>
</evidence>
<dbReference type="AlphaFoldDB" id="A0A2N5SN56"/>
<gene>
    <name evidence="2" type="ORF">PCASD_18209</name>
</gene>
<feature type="region of interest" description="Disordered" evidence="1">
    <location>
        <begin position="15"/>
        <end position="37"/>
    </location>
</feature>
<reference evidence="2 3" key="1">
    <citation type="submission" date="2017-11" db="EMBL/GenBank/DDBJ databases">
        <title>De novo assembly and phasing of dikaryotic genomes from two isolates of Puccinia coronata f. sp. avenae, the causal agent of oat crown rust.</title>
        <authorList>
            <person name="Miller M.E."/>
            <person name="Zhang Y."/>
            <person name="Omidvar V."/>
            <person name="Sperschneider J."/>
            <person name="Schwessinger B."/>
            <person name="Raley C."/>
            <person name="Palmer J.M."/>
            <person name="Garnica D."/>
            <person name="Upadhyaya N."/>
            <person name="Rathjen J."/>
            <person name="Taylor J.M."/>
            <person name="Park R.F."/>
            <person name="Dodds P.N."/>
            <person name="Hirsch C.D."/>
            <person name="Kianian S.F."/>
            <person name="Figueroa M."/>
        </authorList>
    </citation>
    <scope>NUCLEOTIDE SEQUENCE [LARGE SCALE GENOMIC DNA]</scope>
    <source>
        <strain evidence="2">12SD80</strain>
    </source>
</reference>
<evidence type="ECO:0000313" key="2">
    <source>
        <dbReference type="EMBL" id="PLW14665.1"/>
    </source>
</evidence>
<proteinExistence type="predicted"/>
<protein>
    <submittedName>
        <fullName evidence="2">Uncharacterized protein</fullName>
    </submittedName>
</protein>
<evidence type="ECO:0000313" key="3">
    <source>
        <dbReference type="Proteomes" id="UP000235392"/>
    </source>
</evidence>
<dbReference type="EMBL" id="PGCI01000817">
    <property type="protein sequence ID" value="PLW14665.1"/>
    <property type="molecule type" value="Genomic_DNA"/>
</dbReference>
<dbReference type="Proteomes" id="UP000235392">
    <property type="component" value="Unassembled WGS sequence"/>
</dbReference>